<evidence type="ECO:0000313" key="3">
    <source>
        <dbReference type="Proteomes" id="UP000658690"/>
    </source>
</evidence>
<dbReference type="PANTHER" id="PTHR45033">
    <property type="match status" value="1"/>
</dbReference>
<dbReference type="Pfam" id="PF08240">
    <property type="entry name" value="ADH_N"/>
    <property type="match status" value="1"/>
</dbReference>
<feature type="domain" description="Enoyl reductase (ER)" evidence="1">
    <location>
        <begin position="10"/>
        <end position="331"/>
    </location>
</feature>
<protein>
    <submittedName>
        <fullName evidence="2">Zinc-binding dehydrogenase</fullName>
    </submittedName>
</protein>
<dbReference type="Gene3D" id="3.90.180.10">
    <property type="entry name" value="Medium-chain alcohol dehydrogenases, catalytic domain"/>
    <property type="match status" value="1"/>
</dbReference>
<dbReference type="Pfam" id="PF00107">
    <property type="entry name" value="ADH_zinc_N"/>
    <property type="match status" value="1"/>
</dbReference>
<dbReference type="SUPFAM" id="SSF50129">
    <property type="entry name" value="GroES-like"/>
    <property type="match status" value="1"/>
</dbReference>
<dbReference type="RefSeq" id="WP_171692316.1">
    <property type="nucleotide sequence ID" value="NZ_WHOC01000148.1"/>
</dbReference>
<dbReference type="EMBL" id="WHOC01000148">
    <property type="protein sequence ID" value="NOU89359.1"/>
    <property type="molecule type" value="Genomic_DNA"/>
</dbReference>
<gene>
    <name evidence="2" type="ORF">GC102_26980</name>
</gene>
<reference evidence="2 3" key="1">
    <citation type="submission" date="2019-10" db="EMBL/GenBank/DDBJ databases">
        <title>Description of Paenibacillus choica sp. nov.</title>
        <authorList>
            <person name="Carlier A."/>
            <person name="Qi S."/>
        </authorList>
    </citation>
    <scope>NUCLEOTIDE SEQUENCE [LARGE SCALE GENOMIC DNA]</scope>
    <source>
        <strain evidence="2 3">LMG 31460</strain>
    </source>
</reference>
<dbReference type="Proteomes" id="UP000658690">
    <property type="component" value="Unassembled WGS sequence"/>
</dbReference>
<organism evidence="2 3">
    <name type="scientific">Paenibacillus germinis</name>
    <dbReference type="NCBI Taxonomy" id="2654979"/>
    <lineage>
        <taxon>Bacteria</taxon>
        <taxon>Bacillati</taxon>
        <taxon>Bacillota</taxon>
        <taxon>Bacilli</taxon>
        <taxon>Bacillales</taxon>
        <taxon>Paenibacillaceae</taxon>
        <taxon>Paenibacillus</taxon>
    </lineage>
</organism>
<name>A0ABX1ZAS9_9BACL</name>
<dbReference type="SUPFAM" id="SSF51735">
    <property type="entry name" value="NAD(P)-binding Rossmann-fold domains"/>
    <property type="match status" value="1"/>
</dbReference>
<dbReference type="InterPro" id="IPR052711">
    <property type="entry name" value="Zinc_ADH-like"/>
</dbReference>
<dbReference type="InterPro" id="IPR020843">
    <property type="entry name" value="ER"/>
</dbReference>
<comment type="caution">
    <text evidence="2">The sequence shown here is derived from an EMBL/GenBank/DDBJ whole genome shotgun (WGS) entry which is preliminary data.</text>
</comment>
<dbReference type="SMART" id="SM00829">
    <property type="entry name" value="PKS_ER"/>
    <property type="match status" value="1"/>
</dbReference>
<dbReference type="InterPro" id="IPR011032">
    <property type="entry name" value="GroES-like_sf"/>
</dbReference>
<evidence type="ECO:0000259" key="1">
    <source>
        <dbReference type="SMART" id="SM00829"/>
    </source>
</evidence>
<dbReference type="InterPro" id="IPR036291">
    <property type="entry name" value="NAD(P)-bd_dom_sf"/>
</dbReference>
<accession>A0ABX1ZAS9</accession>
<dbReference type="PANTHER" id="PTHR45033:SF3">
    <property type="entry name" value="DEHYDROGENASE, PUTATIVE (AFU_ORTHOLOGUE AFUA_2G13270)-RELATED"/>
    <property type="match status" value="1"/>
</dbReference>
<sequence>MKAVILRDLGGPRQLRYEEVHTPEPKSGEVLVRLKYAAINRRDLWITHGLYPGLKLPSILGADGAGEVVALGDGVQNIPLGGSVIINPALNWGEHLAYYGPGFSILGMPTDGTYAQYVTVPSQNVYVKPAYLSWKEASALPLAGLTAYRAMITRGCVQKGETVLIPGIGGGVALFALQLAVLKGANVFVTSGSEDKLEKAKMLGAKGGVNYRSAHWAKDLKNVMGEADLIIDGVGGPTFHQLLYLAKPAGRIVIFGATSGPIPEIAPAKMFFKQLDIKGTTMGSPQEFGHMLRVFEEHHIRPVLSRTYSLEEAAEALFDLEGNQSFGKITLSMP</sequence>
<evidence type="ECO:0000313" key="2">
    <source>
        <dbReference type="EMBL" id="NOU89359.1"/>
    </source>
</evidence>
<dbReference type="InterPro" id="IPR013154">
    <property type="entry name" value="ADH-like_N"/>
</dbReference>
<keyword evidence="3" id="KW-1185">Reference proteome</keyword>
<dbReference type="InterPro" id="IPR013149">
    <property type="entry name" value="ADH-like_C"/>
</dbReference>
<proteinExistence type="predicted"/>